<keyword evidence="1" id="KW-0812">Transmembrane</keyword>
<evidence type="ECO:0000256" key="1">
    <source>
        <dbReference type="SAM" id="Phobius"/>
    </source>
</evidence>
<dbReference type="EMBL" id="JBHLUB010000030">
    <property type="protein sequence ID" value="MFC0582441.1"/>
    <property type="molecule type" value="Genomic_DNA"/>
</dbReference>
<keyword evidence="1" id="KW-1133">Transmembrane helix</keyword>
<accession>A0ABV6PCS8</accession>
<reference evidence="2 3" key="1">
    <citation type="submission" date="2024-09" db="EMBL/GenBank/DDBJ databases">
        <authorList>
            <person name="Sun Q."/>
            <person name="Mori K."/>
        </authorList>
    </citation>
    <scope>NUCLEOTIDE SEQUENCE [LARGE SCALE GENOMIC DNA]</scope>
    <source>
        <strain evidence="2 3">NCAIM B.02604</strain>
    </source>
</reference>
<comment type="caution">
    <text evidence="2">The sequence shown here is derived from an EMBL/GenBank/DDBJ whole genome shotgun (WGS) entry which is preliminary data.</text>
</comment>
<evidence type="ECO:0008006" key="4">
    <source>
        <dbReference type="Google" id="ProtNLM"/>
    </source>
</evidence>
<keyword evidence="3" id="KW-1185">Reference proteome</keyword>
<dbReference type="RefSeq" id="WP_377459597.1">
    <property type="nucleotide sequence ID" value="NZ_JBHLUB010000030.1"/>
</dbReference>
<gene>
    <name evidence="2" type="ORF">ACFFFR_08615</name>
</gene>
<sequence>MTIQQTTVPPYRPLHKVIALIALIASVTLAFETLIYALLIFSEKGVFNPHTSTEMHINMLEGHAMPGAEPESIPIPGDPGGFAEPSTTYLVHGVEPLQLTTAYLAIAEGAQITLMLAIIILLAIGAIRVLANKPNTSFARVSLLVLGALSIVVSILAPFFTKQTGQTTLQELGIEAETANTVIVAEFFDFQDINFLQLALGIVLIYVSSFIPRKTEVPPTAEVAAG</sequence>
<feature type="transmembrane region" description="Helical" evidence="1">
    <location>
        <begin position="143"/>
        <end position="161"/>
    </location>
</feature>
<organism evidence="2 3">
    <name type="scientific">Micrococcoides hystricis</name>
    <dbReference type="NCBI Taxonomy" id="1572761"/>
    <lineage>
        <taxon>Bacteria</taxon>
        <taxon>Bacillati</taxon>
        <taxon>Actinomycetota</taxon>
        <taxon>Actinomycetes</taxon>
        <taxon>Micrococcales</taxon>
        <taxon>Micrococcaceae</taxon>
        <taxon>Micrococcoides</taxon>
    </lineage>
</organism>
<feature type="transmembrane region" description="Helical" evidence="1">
    <location>
        <begin position="17"/>
        <end position="41"/>
    </location>
</feature>
<protein>
    <recommendedName>
        <fullName evidence="4">DUF2975 domain-containing protein</fullName>
    </recommendedName>
</protein>
<feature type="transmembrane region" description="Helical" evidence="1">
    <location>
        <begin position="193"/>
        <end position="211"/>
    </location>
</feature>
<proteinExistence type="predicted"/>
<dbReference type="Proteomes" id="UP001589862">
    <property type="component" value="Unassembled WGS sequence"/>
</dbReference>
<evidence type="ECO:0000313" key="2">
    <source>
        <dbReference type="EMBL" id="MFC0582441.1"/>
    </source>
</evidence>
<keyword evidence="1" id="KW-0472">Membrane</keyword>
<name>A0ABV6PCS8_9MICC</name>
<evidence type="ECO:0000313" key="3">
    <source>
        <dbReference type="Proteomes" id="UP001589862"/>
    </source>
</evidence>
<feature type="transmembrane region" description="Helical" evidence="1">
    <location>
        <begin position="112"/>
        <end position="131"/>
    </location>
</feature>